<evidence type="ECO:0000313" key="1">
    <source>
        <dbReference type="EMBL" id="RON22343.1"/>
    </source>
</evidence>
<dbReference type="RefSeq" id="WP_261984299.1">
    <property type="nucleotide sequence ID" value="NZ_MOBN01000041.1"/>
</dbReference>
<sequence length="74" mass="8578">MSTIDLSFNRSQFPAFAEPSLEGQSFFDNAGGSYACQDVIDNLNHFYRQKKCSHTELILHHAEAVKRWITRMRN</sequence>
<organism evidence="1 2">
    <name type="scientific">Pseudomonas lini</name>
    <dbReference type="NCBI Taxonomy" id="163011"/>
    <lineage>
        <taxon>Bacteria</taxon>
        <taxon>Pseudomonadati</taxon>
        <taxon>Pseudomonadota</taxon>
        <taxon>Gammaproteobacteria</taxon>
        <taxon>Pseudomonadales</taxon>
        <taxon>Pseudomonadaceae</taxon>
        <taxon>Pseudomonas</taxon>
    </lineage>
</organism>
<dbReference type="AlphaFoldDB" id="A0A423I9Z8"/>
<reference evidence="1 2" key="1">
    <citation type="submission" date="2016-10" db="EMBL/GenBank/DDBJ databases">
        <title>Comparative genome analysis of multiple Pseudomonas spp. focuses on biocontrol and plant growth promoting traits.</title>
        <authorList>
            <person name="Tao X.-Y."/>
            <person name="Taylor C.G."/>
        </authorList>
    </citation>
    <scope>NUCLEOTIDE SEQUENCE [LARGE SCALE GENOMIC DNA]</scope>
    <source>
        <strain evidence="1 2">48C10</strain>
    </source>
</reference>
<dbReference type="Proteomes" id="UP000284168">
    <property type="component" value="Unassembled WGS sequence"/>
</dbReference>
<comment type="caution">
    <text evidence="1">The sequence shown here is derived from an EMBL/GenBank/DDBJ whole genome shotgun (WGS) entry which is preliminary data.</text>
</comment>
<dbReference type="EMBL" id="MOBN01000041">
    <property type="protein sequence ID" value="RON22343.1"/>
    <property type="molecule type" value="Genomic_DNA"/>
</dbReference>
<evidence type="ECO:0000313" key="2">
    <source>
        <dbReference type="Proteomes" id="UP000284168"/>
    </source>
</evidence>
<protein>
    <submittedName>
        <fullName evidence="1">Uncharacterized protein</fullName>
    </submittedName>
</protein>
<accession>A0A423I9Z8</accession>
<proteinExistence type="predicted"/>
<name>A0A423I9Z8_9PSED</name>
<gene>
    <name evidence="1" type="ORF">BK663_24960</name>
</gene>